<evidence type="ECO:0000259" key="2">
    <source>
        <dbReference type="Pfam" id="PF16064"/>
    </source>
</evidence>
<keyword evidence="4" id="KW-1185">Reference proteome</keyword>
<accession>A0AAV6SN86</accession>
<reference evidence="3 4" key="1">
    <citation type="journal article" date="2021" name="Sci. Rep.">
        <title>Chromosome anchoring in Senegalese sole (Solea senegalensis) reveals sex-associated markers and genome rearrangements in flatfish.</title>
        <authorList>
            <person name="Guerrero-Cozar I."/>
            <person name="Gomez-Garrido J."/>
            <person name="Berbel C."/>
            <person name="Martinez-Blanch J.F."/>
            <person name="Alioto T."/>
            <person name="Claros M.G."/>
            <person name="Gagnaire P.A."/>
            <person name="Manchado M."/>
        </authorList>
    </citation>
    <scope>NUCLEOTIDE SEQUENCE [LARGE SCALE GENOMIC DNA]</scope>
    <source>
        <strain evidence="3">Sse05_10M</strain>
    </source>
</reference>
<dbReference type="Pfam" id="PF16064">
    <property type="entry name" value="DUF4806"/>
    <property type="match status" value="1"/>
</dbReference>
<dbReference type="PANTHER" id="PTHR34153">
    <property type="entry name" value="SI:CH211-262H13.3-RELATED-RELATED"/>
    <property type="match status" value="1"/>
</dbReference>
<dbReference type="PANTHER" id="PTHR34153:SF2">
    <property type="entry name" value="SI:CH211-262H13.3-RELATED"/>
    <property type="match status" value="1"/>
</dbReference>
<evidence type="ECO:0000313" key="3">
    <source>
        <dbReference type="EMBL" id="KAG7518994.1"/>
    </source>
</evidence>
<feature type="domain" description="DUF4806" evidence="2">
    <location>
        <begin position="636"/>
        <end position="708"/>
    </location>
</feature>
<sequence length="749" mass="84000">MADVADVADGQSQRAAASAFSRLKPEIYKTNAGKIIVEDEILNFLVVKMRTLSHDEIVLLVTNCFTSEWIEAAKKALFEVCPNTSQRCITYKGQQKDSNNVKLCMRVLNECGEDVPRFVSHFLDDLPPVSFNHIDVSTLLGRMEQLNNEICCMKRTLEIQSNVCESLREVTAAIDGRLIAVEQPLPPATEPVAAERISDATVQREMVTTALTPTVQRETTALTPIVAARSSGQTQSPAWTTVVKKAGRVKPAPGNPAVQHRLHQGKSPARSERKKTGIIGTGMASNIKTITTKMVSVFASKFDPNLDSDTLSIYLKDKLKRKVICRKIETSGSRFSSFCVTAECNNVAEMYDPHLWPAGSFVRRYFEPRQPRGVGFGAAGLEVMLQQVWRLQQKEDCIPVSDCPVLTSASLRSYVHCCLYTHGTAVFWETRFYTDFLVCRMSSREERQAYTKRWKRVKREFAQLEQAEQQQAHLHQEQLQQEQPQPSQLQLARECEEVSELVAMPAGSVCSSEEDNGSVYSATDLDICDVPMDGLVHQTSDSCNDEHNIKGSLKCFLQHWALKHQIPHSAFHDLVVGLKAIGHPGQANEMDMKAMRTYIDRIAQRVDQMQDGVNELLTRVRPQSPRATAEDDILLSPCRSVTELEELDQSLNQQERRNKMQHYLSTLGGQSGGIAIRRMLRQVATNDVLSQYSLRGRKSKRAFQDLSIYRIITGACQKSFPLLTAAEIEDLTGQALKFAPHRQRPSVKD</sequence>
<evidence type="ECO:0000313" key="4">
    <source>
        <dbReference type="Proteomes" id="UP000693946"/>
    </source>
</evidence>
<protein>
    <recommendedName>
        <fullName evidence="2">DUF4806 domain-containing protein</fullName>
    </recommendedName>
</protein>
<gene>
    <name evidence="3" type="ORF">JOB18_049125</name>
</gene>
<dbReference type="Proteomes" id="UP000693946">
    <property type="component" value="Linkage Group LG12"/>
</dbReference>
<dbReference type="InterPro" id="IPR032071">
    <property type="entry name" value="DUF4806"/>
</dbReference>
<organism evidence="3 4">
    <name type="scientific">Solea senegalensis</name>
    <name type="common">Senegalese sole</name>
    <dbReference type="NCBI Taxonomy" id="28829"/>
    <lineage>
        <taxon>Eukaryota</taxon>
        <taxon>Metazoa</taxon>
        <taxon>Chordata</taxon>
        <taxon>Craniata</taxon>
        <taxon>Vertebrata</taxon>
        <taxon>Euteleostomi</taxon>
        <taxon>Actinopterygii</taxon>
        <taxon>Neopterygii</taxon>
        <taxon>Teleostei</taxon>
        <taxon>Neoteleostei</taxon>
        <taxon>Acanthomorphata</taxon>
        <taxon>Carangaria</taxon>
        <taxon>Pleuronectiformes</taxon>
        <taxon>Pleuronectoidei</taxon>
        <taxon>Soleidae</taxon>
        <taxon>Solea</taxon>
    </lineage>
</organism>
<name>A0AAV6SN86_SOLSE</name>
<feature type="region of interest" description="Disordered" evidence="1">
    <location>
        <begin position="248"/>
        <end position="273"/>
    </location>
</feature>
<comment type="caution">
    <text evidence="3">The sequence shown here is derived from an EMBL/GenBank/DDBJ whole genome shotgun (WGS) entry which is preliminary data.</text>
</comment>
<proteinExistence type="predicted"/>
<evidence type="ECO:0000256" key="1">
    <source>
        <dbReference type="SAM" id="MobiDB-lite"/>
    </source>
</evidence>
<dbReference type="AlphaFoldDB" id="A0AAV6SN86"/>
<dbReference type="EMBL" id="JAGKHQ010000004">
    <property type="protein sequence ID" value="KAG7518994.1"/>
    <property type="molecule type" value="Genomic_DNA"/>
</dbReference>